<dbReference type="PANTHER" id="PTHR38116">
    <property type="entry name" value="CHROMOSOME 7, WHOLE GENOME SHOTGUN SEQUENCE"/>
    <property type="match status" value="1"/>
</dbReference>
<protein>
    <recommendedName>
        <fullName evidence="4">BZIP domain-containing protein</fullName>
    </recommendedName>
</protein>
<feature type="region of interest" description="Disordered" evidence="1">
    <location>
        <begin position="1"/>
        <end position="122"/>
    </location>
</feature>
<name>A0A444RM35_VERDA</name>
<gene>
    <name evidence="2" type="ORF">VDGE_08690</name>
</gene>
<feature type="compositionally biased region" description="Polar residues" evidence="1">
    <location>
        <begin position="108"/>
        <end position="122"/>
    </location>
</feature>
<reference evidence="2 3" key="1">
    <citation type="submission" date="2018-12" db="EMBL/GenBank/DDBJ databases">
        <title>Genome of Verticillium dahliae isolate Getta Getta.</title>
        <authorList>
            <person name="Gardiner D.M."/>
        </authorList>
    </citation>
    <scope>NUCLEOTIDE SEQUENCE [LARGE SCALE GENOMIC DNA]</scope>
    <source>
        <strain evidence="2 3">Getta Getta</strain>
    </source>
</reference>
<feature type="compositionally biased region" description="Basic and acidic residues" evidence="1">
    <location>
        <begin position="11"/>
        <end position="28"/>
    </location>
</feature>
<proteinExistence type="predicted"/>
<accession>A0A444RM35</accession>
<evidence type="ECO:0000256" key="1">
    <source>
        <dbReference type="SAM" id="MobiDB-lite"/>
    </source>
</evidence>
<evidence type="ECO:0000313" key="2">
    <source>
        <dbReference type="EMBL" id="RXG42145.1"/>
    </source>
</evidence>
<dbReference type="EMBL" id="RSDZ01000148">
    <property type="protein sequence ID" value="RXG42145.1"/>
    <property type="molecule type" value="Genomic_DNA"/>
</dbReference>
<dbReference type="CDD" id="cd14688">
    <property type="entry name" value="bZIP_YAP"/>
    <property type="match status" value="1"/>
</dbReference>
<feature type="compositionally biased region" description="Basic residues" evidence="1">
    <location>
        <begin position="29"/>
        <end position="43"/>
    </location>
</feature>
<feature type="compositionally biased region" description="Basic and acidic residues" evidence="1">
    <location>
        <begin position="57"/>
        <end position="70"/>
    </location>
</feature>
<dbReference type="Proteomes" id="UP000288725">
    <property type="component" value="Chromosome 1"/>
</dbReference>
<dbReference type="AlphaFoldDB" id="A0A444RM35"/>
<evidence type="ECO:0008006" key="4">
    <source>
        <dbReference type="Google" id="ProtNLM"/>
    </source>
</evidence>
<comment type="caution">
    <text evidence="2">The sequence shown here is derived from an EMBL/GenBank/DDBJ whole genome shotgun (WGS) entry which is preliminary data.</text>
</comment>
<dbReference type="Pfam" id="PF11905">
    <property type="entry name" value="DUF3425"/>
    <property type="match status" value="1"/>
</dbReference>
<dbReference type="PANTHER" id="PTHR38116:SF1">
    <property type="entry name" value="BZIP DOMAIN-CONTAINING PROTEIN"/>
    <property type="match status" value="1"/>
</dbReference>
<feature type="compositionally biased region" description="Polar residues" evidence="1">
    <location>
        <begin position="71"/>
        <end position="83"/>
    </location>
</feature>
<evidence type="ECO:0000313" key="3">
    <source>
        <dbReference type="Proteomes" id="UP000288725"/>
    </source>
</evidence>
<sequence>MEMPPFCPRLGDTEDLRDYKATDAEHKELRRKIRNRNKQRAYRKRLENKGTTGQEARPYHVERWRLDEVGHNSSAKTTSSSQPESDENSALRLPAYTIPGEDGRTPAAPTSTVGRLRSTSNGAMSRWSTTAAPMVPFPLSADHLMHIMQFNVLLGLKANKTAVGHWGRCCDGPTPLPSKRGVPDALMPTPLQLGRGHSSWIDMVPFRQLRDNLIHWEAYFDHGEFLRDLVGEIGEVVPSEDAQHWSKIPKPKTVSRFQHQIPDGHQGLVLWGEPHDINNWELTPEFLAKWMWAAKGCEAQLMEISNRWRLFRGNGAMRFSVVTE</sequence>
<dbReference type="InterPro" id="IPR021833">
    <property type="entry name" value="DUF3425"/>
</dbReference>
<organism evidence="2 3">
    <name type="scientific">Verticillium dahliae</name>
    <name type="common">Verticillium wilt</name>
    <dbReference type="NCBI Taxonomy" id="27337"/>
    <lineage>
        <taxon>Eukaryota</taxon>
        <taxon>Fungi</taxon>
        <taxon>Dikarya</taxon>
        <taxon>Ascomycota</taxon>
        <taxon>Pezizomycotina</taxon>
        <taxon>Sordariomycetes</taxon>
        <taxon>Hypocreomycetidae</taxon>
        <taxon>Glomerellales</taxon>
        <taxon>Plectosphaerellaceae</taxon>
        <taxon>Verticillium</taxon>
    </lineage>
</organism>